<evidence type="ECO:0000256" key="5">
    <source>
        <dbReference type="ARBA" id="ARBA00022475"/>
    </source>
</evidence>
<dbReference type="Pfam" id="PF02050">
    <property type="entry name" value="FliJ"/>
    <property type="match status" value="1"/>
</dbReference>
<keyword evidence="4" id="KW-0813">Transport</keyword>
<evidence type="ECO:0000256" key="6">
    <source>
        <dbReference type="ARBA" id="ARBA00022500"/>
    </source>
</evidence>
<dbReference type="Gene3D" id="1.10.287.1700">
    <property type="match status" value="1"/>
</dbReference>
<proteinExistence type="inferred from homology"/>
<evidence type="ECO:0000256" key="2">
    <source>
        <dbReference type="ARBA" id="ARBA00010004"/>
    </source>
</evidence>
<keyword evidence="9" id="KW-0472">Membrane</keyword>
<evidence type="ECO:0000256" key="8">
    <source>
        <dbReference type="ARBA" id="ARBA00022927"/>
    </source>
</evidence>
<gene>
    <name evidence="12" type="ORF">A3K49_02730</name>
</gene>
<dbReference type="InterPro" id="IPR036494">
    <property type="entry name" value="Ku_C_sf"/>
</dbReference>
<dbReference type="InterPro" id="IPR053716">
    <property type="entry name" value="Flag_assembly_chemotaxis_eff"/>
</dbReference>
<name>A0A1F4T566_UNCSA</name>
<reference evidence="12 13" key="1">
    <citation type="journal article" date="2016" name="Nat. Commun.">
        <title>Thousands of microbial genomes shed light on interconnected biogeochemical processes in an aquifer system.</title>
        <authorList>
            <person name="Anantharaman K."/>
            <person name="Brown C.T."/>
            <person name="Hug L.A."/>
            <person name="Sharon I."/>
            <person name="Castelle C.J."/>
            <person name="Probst A.J."/>
            <person name="Thomas B.C."/>
            <person name="Singh A."/>
            <person name="Wilkins M.J."/>
            <person name="Karaoz U."/>
            <person name="Brodie E.L."/>
            <person name="Williams K.H."/>
            <person name="Hubbard S.S."/>
            <person name="Banfield J.F."/>
        </authorList>
    </citation>
    <scope>NUCLEOTIDE SEQUENCE [LARGE SCALE GENOMIC DNA]</scope>
</reference>
<dbReference type="EMBL" id="MEUG01000001">
    <property type="protein sequence ID" value="OGC27902.1"/>
    <property type="molecule type" value="Genomic_DNA"/>
</dbReference>
<dbReference type="AlphaFoldDB" id="A0A1F4T566"/>
<dbReference type="GO" id="GO:0009288">
    <property type="term" value="C:bacterial-type flagellum"/>
    <property type="evidence" value="ECO:0007669"/>
    <property type="project" value="InterPro"/>
</dbReference>
<evidence type="ECO:0000256" key="1">
    <source>
        <dbReference type="ARBA" id="ARBA00004413"/>
    </source>
</evidence>
<protein>
    <recommendedName>
        <fullName evidence="3">Flagellar FliJ protein</fullName>
    </recommendedName>
</protein>
<organism evidence="12 13">
    <name type="scientific">candidate division WOR-1 bacterium RIFOXYC12_FULL_54_18</name>
    <dbReference type="NCBI Taxonomy" id="1802584"/>
    <lineage>
        <taxon>Bacteria</taxon>
        <taxon>Bacillati</taxon>
        <taxon>Saganbacteria</taxon>
    </lineage>
</organism>
<keyword evidence="12" id="KW-0282">Flagellum</keyword>
<dbReference type="Proteomes" id="UP000178602">
    <property type="component" value="Unassembled WGS sequence"/>
</dbReference>
<evidence type="ECO:0000256" key="7">
    <source>
        <dbReference type="ARBA" id="ARBA00022795"/>
    </source>
</evidence>
<keyword evidence="12" id="KW-0969">Cilium</keyword>
<dbReference type="GO" id="GO:0005886">
    <property type="term" value="C:plasma membrane"/>
    <property type="evidence" value="ECO:0007669"/>
    <property type="project" value="UniProtKB-SubCell"/>
</dbReference>
<evidence type="ECO:0000256" key="10">
    <source>
        <dbReference type="ARBA" id="ARBA00023225"/>
    </source>
</evidence>
<keyword evidence="12" id="KW-0966">Cell projection</keyword>
<keyword evidence="7" id="KW-1005">Bacterial flagellum biogenesis</keyword>
<dbReference type="GO" id="GO:0006935">
    <property type="term" value="P:chemotaxis"/>
    <property type="evidence" value="ECO:0007669"/>
    <property type="project" value="UniProtKB-KW"/>
</dbReference>
<keyword evidence="10" id="KW-1006">Bacterial flagellum protein export</keyword>
<evidence type="ECO:0000313" key="13">
    <source>
        <dbReference type="Proteomes" id="UP000178602"/>
    </source>
</evidence>
<comment type="subcellular location">
    <subcellularLocation>
        <location evidence="1">Cell membrane</location>
        <topology evidence="1">Peripheral membrane protein</topology>
        <orientation evidence="1">Cytoplasmic side</orientation>
    </subcellularLocation>
</comment>
<dbReference type="NCBIfam" id="TIGR02473">
    <property type="entry name" value="flagell_FliJ"/>
    <property type="match status" value="1"/>
</dbReference>
<evidence type="ECO:0000256" key="11">
    <source>
        <dbReference type="SAM" id="MobiDB-lite"/>
    </source>
</evidence>
<keyword evidence="5" id="KW-1003">Cell membrane</keyword>
<feature type="region of interest" description="Disordered" evidence="11">
    <location>
        <begin position="36"/>
        <end position="56"/>
    </location>
</feature>
<evidence type="ECO:0000256" key="9">
    <source>
        <dbReference type="ARBA" id="ARBA00023136"/>
    </source>
</evidence>
<dbReference type="SUPFAM" id="SSF101420">
    <property type="entry name" value="C-terminal domain of Ku80"/>
    <property type="match status" value="1"/>
</dbReference>
<comment type="caution">
    <text evidence="12">The sequence shown here is derived from an EMBL/GenBank/DDBJ whole genome shotgun (WGS) entry which is preliminary data.</text>
</comment>
<dbReference type="GO" id="GO:0015031">
    <property type="term" value="P:protein transport"/>
    <property type="evidence" value="ECO:0007669"/>
    <property type="project" value="UniProtKB-KW"/>
</dbReference>
<dbReference type="GO" id="GO:0044781">
    <property type="term" value="P:bacterial-type flagellum organization"/>
    <property type="evidence" value="ECO:0007669"/>
    <property type="project" value="UniProtKB-KW"/>
</dbReference>
<comment type="similarity">
    <text evidence="2">Belongs to the FliJ family.</text>
</comment>
<dbReference type="GO" id="GO:0071973">
    <property type="term" value="P:bacterial-type flagellum-dependent cell motility"/>
    <property type="evidence" value="ECO:0007669"/>
    <property type="project" value="InterPro"/>
</dbReference>
<keyword evidence="6" id="KW-0145">Chemotaxis</keyword>
<dbReference type="InterPro" id="IPR012823">
    <property type="entry name" value="Flagell_FliJ"/>
</dbReference>
<evidence type="ECO:0000256" key="3">
    <source>
        <dbReference type="ARBA" id="ARBA00020392"/>
    </source>
</evidence>
<keyword evidence="8" id="KW-0653">Protein transport</keyword>
<accession>A0A1F4T566</accession>
<sequence length="156" mass="18821">MAAPKPGKKFKYDLDSVLKVRGIKEKKEQEKFAEKQQEYLTEKQKEEEIKDEKHGKEEELRGVFKRGPISDFDKVLRRKAHLEVLKTDLDQQIEKVLDSSKKLEEQRAHLVEAMKDKKIMEKHRERKLDEYNKVMRDLEMKFMDEIATQRFKRKED</sequence>
<evidence type="ECO:0000256" key="4">
    <source>
        <dbReference type="ARBA" id="ARBA00022448"/>
    </source>
</evidence>
<evidence type="ECO:0000313" key="12">
    <source>
        <dbReference type="EMBL" id="OGC27902.1"/>
    </source>
</evidence>